<reference evidence="3 4" key="1">
    <citation type="submission" date="2019-03" db="EMBL/GenBank/DDBJ databases">
        <title>Single cell metagenomics reveals metabolic interactions within the superorganism composed of flagellate Streblomastix strix and complex community of Bacteroidetes bacteria on its surface.</title>
        <authorList>
            <person name="Treitli S.C."/>
            <person name="Kolisko M."/>
            <person name="Husnik F."/>
            <person name="Keeling P."/>
            <person name="Hampl V."/>
        </authorList>
    </citation>
    <scope>NUCLEOTIDE SEQUENCE [LARGE SCALE GENOMIC DNA]</scope>
    <source>
        <strain evidence="3">ST1C</strain>
    </source>
</reference>
<organism evidence="3 4">
    <name type="scientific">Streblomastix strix</name>
    <dbReference type="NCBI Taxonomy" id="222440"/>
    <lineage>
        <taxon>Eukaryota</taxon>
        <taxon>Metamonada</taxon>
        <taxon>Preaxostyla</taxon>
        <taxon>Oxymonadida</taxon>
        <taxon>Streblomastigidae</taxon>
        <taxon>Streblomastix</taxon>
    </lineage>
</organism>
<protein>
    <submittedName>
        <fullName evidence="3">Uncharacterized protein</fullName>
    </submittedName>
</protein>
<evidence type="ECO:0000313" key="3">
    <source>
        <dbReference type="EMBL" id="KAA6387715.1"/>
    </source>
</evidence>
<feature type="transmembrane region" description="Helical" evidence="2">
    <location>
        <begin position="153"/>
        <end position="174"/>
    </location>
</feature>
<comment type="caution">
    <text evidence="3">The sequence shown here is derived from an EMBL/GenBank/DDBJ whole genome shotgun (WGS) entry which is preliminary data.</text>
</comment>
<keyword evidence="2" id="KW-0812">Transmembrane</keyword>
<evidence type="ECO:0000256" key="1">
    <source>
        <dbReference type="SAM" id="MobiDB-lite"/>
    </source>
</evidence>
<proteinExistence type="predicted"/>
<dbReference type="Proteomes" id="UP000324800">
    <property type="component" value="Unassembled WGS sequence"/>
</dbReference>
<evidence type="ECO:0000256" key="2">
    <source>
        <dbReference type="SAM" id="Phobius"/>
    </source>
</evidence>
<sequence>MSDQEQISQILQRQQANTPPLQSENDFESQRGGRKSTTEIRAKSATSSINATPLQMQAVWNGINNDSSNILLDVLAQELSSPGLFKEEEGGIEPEEDEYKLDKDIAQIIENQKARFEAIERRAKEGSARIEYKEVQIPEPIVVARKVKPLEKVVITISLIIIIISILVLCIGLEPQTRGLPSTFFKPDKPAPF</sequence>
<accession>A0A5J4VYP9</accession>
<keyword evidence="2" id="KW-0472">Membrane</keyword>
<gene>
    <name evidence="3" type="ORF">EZS28_016761</name>
</gene>
<feature type="region of interest" description="Disordered" evidence="1">
    <location>
        <begin position="1"/>
        <end position="46"/>
    </location>
</feature>
<dbReference type="AlphaFoldDB" id="A0A5J4VYP9"/>
<dbReference type="EMBL" id="SNRW01004262">
    <property type="protein sequence ID" value="KAA6387715.1"/>
    <property type="molecule type" value="Genomic_DNA"/>
</dbReference>
<evidence type="ECO:0000313" key="4">
    <source>
        <dbReference type="Proteomes" id="UP000324800"/>
    </source>
</evidence>
<name>A0A5J4VYP9_9EUKA</name>
<feature type="compositionally biased region" description="Basic and acidic residues" evidence="1">
    <location>
        <begin position="28"/>
        <end position="42"/>
    </location>
</feature>
<feature type="compositionally biased region" description="Low complexity" evidence="1">
    <location>
        <begin position="1"/>
        <end position="15"/>
    </location>
</feature>
<keyword evidence="2" id="KW-1133">Transmembrane helix</keyword>